<protein>
    <submittedName>
        <fullName evidence="2">Uncharacterized protein</fullName>
    </submittedName>
</protein>
<name>A0A7S7NT85_PALFE</name>
<dbReference type="KEGG" id="pfer:IRI77_05260"/>
<evidence type="ECO:0000256" key="1">
    <source>
        <dbReference type="SAM" id="Coils"/>
    </source>
</evidence>
<dbReference type="RefSeq" id="WP_194451029.1">
    <property type="nucleotide sequence ID" value="NZ_CP063849.1"/>
</dbReference>
<proteinExistence type="predicted"/>
<keyword evidence="3" id="KW-1185">Reference proteome</keyword>
<keyword evidence="1" id="KW-0175">Coiled coil</keyword>
<dbReference type="AlphaFoldDB" id="A0A7S7NT85"/>
<evidence type="ECO:0000313" key="3">
    <source>
        <dbReference type="Proteomes" id="UP000593892"/>
    </source>
</evidence>
<dbReference type="EMBL" id="CP063849">
    <property type="protein sequence ID" value="QOY89367.1"/>
    <property type="molecule type" value="Genomic_DNA"/>
</dbReference>
<reference evidence="2 3" key="1">
    <citation type="submission" date="2020-10" db="EMBL/GenBank/DDBJ databases">
        <title>Complete genome sequence of Paludibaculum fermentans P105T, a facultatively anaerobic acidobacterium capable of dissimilatory Fe(III) reduction.</title>
        <authorList>
            <person name="Dedysh S.N."/>
            <person name="Beletsky A.V."/>
            <person name="Kulichevskaya I.S."/>
            <person name="Mardanov A.V."/>
            <person name="Ravin N.V."/>
        </authorList>
    </citation>
    <scope>NUCLEOTIDE SEQUENCE [LARGE SCALE GENOMIC DNA]</scope>
    <source>
        <strain evidence="2 3">P105</strain>
    </source>
</reference>
<sequence>MSKVTLKSLSEELDALRQHLAALTAKIGELEGVAASAPSGSVEVEAEEKVVPQEPEVISDEIMLAISAAVAAYLGTRAPIRTVRLLGSTAWAQEGRVSIQASHRLNVQHHTLRVR</sequence>
<evidence type="ECO:0000313" key="2">
    <source>
        <dbReference type="EMBL" id="QOY89367.1"/>
    </source>
</evidence>
<gene>
    <name evidence="2" type="ORF">IRI77_05260</name>
</gene>
<feature type="coiled-coil region" evidence="1">
    <location>
        <begin position="6"/>
        <end position="33"/>
    </location>
</feature>
<dbReference type="Proteomes" id="UP000593892">
    <property type="component" value="Chromosome"/>
</dbReference>
<organism evidence="2 3">
    <name type="scientific">Paludibaculum fermentans</name>
    <dbReference type="NCBI Taxonomy" id="1473598"/>
    <lineage>
        <taxon>Bacteria</taxon>
        <taxon>Pseudomonadati</taxon>
        <taxon>Acidobacteriota</taxon>
        <taxon>Terriglobia</taxon>
        <taxon>Bryobacterales</taxon>
        <taxon>Bryobacteraceae</taxon>
        <taxon>Paludibaculum</taxon>
    </lineage>
</organism>
<accession>A0A7S7NT85</accession>